<evidence type="ECO:0000313" key="2">
    <source>
        <dbReference type="Proteomes" id="UP000188246"/>
    </source>
</evidence>
<gene>
    <name evidence="1" type="ORF">BW732_05815</name>
</gene>
<keyword evidence="2" id="KW-1185">Reference proteome</keyword>
<proteinExistence type="predicted"/>
<evidence type="ECO:0000313" key="1">
    <source>
        <dbReference type="EMBL" id="AQP53803.1"/>
    </source>
</evidence>
<organism evidence="1 2">
    <name type="scientific">Vagococcus penaei</name>
    <dbReference type="NCBI Taxonomy" id="633807"/>
    <lineage>
        <taxon>Bacteria</taxon>
        <taxon>Bacillati</taxon>
        <taxon>Bacillota</taxon>
        <taxon>Bacilli</taxon>
        <taxon>Lactobacillales</taxon>
        <taxon>Enterococcaceae</taxon>
        <taxon>Vagococcus</taxon>
    </lineage>
</organism>
<dbReference type="AlphaFoldDB" id="A0A1Q2D654"/>
<name>A0A1Q2D654_9ENTE</name>
<dbReference type="OrthoDB" id="2186424at2"/>
<protein>
    <submittedName>
        <fullName evidence="1">Peptidase</fullName>
    </submittedName>
</protein>
<dbReference type="Proteomes" id="UP000188246">
    <property type="component" value="Chromosome"/>
</dbReference>
<dbReference type="EMBL" id="CP019609">
    <property type="protein sequence ID" value="AQP53803.1"/>
    <property type="molecule type" value="Genomic_DNA"/>
</dbReference>
<reference evidence="1 2" key="1">
    <citation type="journal article" date="2010" name="Int. J. Syst. Evol. Microbiol.">
        <title>Vagococcus penaei sp. nov., isolated from spoilage microbiota of cooked shrimp (Penaeus vannamei).</title>
        <authorList>
            <person name="Jaffres E."/>
            <person name="Prevost H."/>
            <person name="Rossero A."/>
            <person name="Joffraud J.J."/>
            <person name="Dousset X."/>
        </authorList>
    </citation>
    <scope>NUCLEOTIDE SEQUENCE [LARGE SCALE GENOMIC DNA]</scope>
    <source>
        <strain evidence="1 2">CD276</strain>
    </source>
</reference>
<sequence length="63" mass="7568">MTLEKVNKTKGFLFVDKINRLLLNQAFKGLFFKKYLSDDTKKNLWVILCLKLSERCFLYQKFS</sequence>
<dbReference type="KEGG" id="vpi:BW732_05815"/>
<accession>A0A1Q2D654</accession>